<accession>A0A284RNX3</accession>
<dbReference type="AlphaFoldDB" id="A0A284RNX3"/>
<evidence type="ECO:0000313" key="2">
    <source>
        <dbReference type="EMBL" id="SJL10457.1"/>
    </source>
</evidence>
<feature type="region of interest" description="Disordered" evidence="1">
    <location>
        <begin position="136"/>
        <end position="157"/>
    </location>
</feature>
<name>A0A284RNX3_ARMOS</name>
<reference evidence="3" key="1">
    <citation type="journal article" date="2017" name="Nat. Ecol. Evol.">
        <title>Genome expansion and lineage-specific genetic innovations in the forest pathogenic fungi Armillaria.</title>
        <authorList>
            <person name="Sipos G."/>
            <person name="Prasanna A.N."/>
            <person name="Walter M.C."/>
            <person name="O'Connor E."/>
            <person name="Balint B."/>
            <person name="Krizsan K."/>
            <person name="Kiss B."/>
            <person name="Hess J."/>
            <person name="Varga T."/>
            <person name="Slot J."/>
            <person name="Riley R."/>
            <person name="Boka B."/>
            <person name="Rigling D."/>
            <person name="Barry K."/>
            <person name="Lee J."/>
            <person name="Mihaltcheva S."/>
            <person name="LaButti K."/>
            <person name="Lipzen A."/>
            <person name="Waldron R."/>
            <person name="Moloney N.M."/>
            <person name="Sperisen C."/>
            <person name="Kredics L."/>
            <person name="Vagvoelgyi C."/>
            <person name="Patrignani A."/>
            <person name="Fitzpatrick D."/>
            <person name="Nagy I."/>
            <person name="Doyle S."/>
            <person name="Anderson J.B."/>
            <person name="Grigoriev I.V."/>
            <person name="Gueldener U."/>
            <person name="Muensterkoetter M."/>
            <person name="Nagy L.G."/>
        </authorList>
    </citation>
    <scope>NUCLEOTIDE SEQUENCE [LARGE SCALE GENOMIC DNA]</scope>
    <source>
        <strain evidence="3">C18/9</strain>
    </source>
</reference>
<dbReference type="Proteomes" id="UP000219338">
    <property type="component" value="Unassembled WGS sequence"/>
</dbReference>
<dbReference type="EMBL" id="FUEG01000012">
    <property type="protein sequence ID" value="SJL10457.1"/>
    <property type="molecule type" value="Genomic_DNA"/>
</dbReference>
<keyword evidence="3" id="KW-1185">Reference proteome</keyword>
<gene>
    <name evidence="2" type="ORF">ARMOST_13843</name>
</gene>
<protein>
    <submittedName>
        <fullName evidence="2">Uncharacterized protein</fullName>
    </submittedName>
</protein>
<proteinExistence type="predicted"/>
<evidence type="ECO:0000256" key="1">
    <source>
        <dbReference type="SAM" id="MobiDB-lite"/>
    </source>
</evidence>
<sequence>MLSPWRRETGPTWTDETTYNNFEQFNYDYETFGGPEGFYPNILAFFHYRLDQTHYPQLFPDLLPKLTMPTSQRWQHSYHPNIGDSRLLGRAAKDMGGSGALTQPSNKEQMRQIAKEVELKQRRVEELMQELAEAEAAQNQHVKIHQLPVKGEQPEWG</sequence>
<organism evidence="2 3">
    <name type="scientific">Armillaria ostoyae</name>
    <name type="common">Armillaria root rot fungus</name>
    <dbReference type="NCBI Taxonomy" id="47428"/>
    <lineage>
        <taxon>Eukaryota</taxon>
        <taxon>Fungi</taxon>
        <taxon>Dikarya</taxon>
        <taxon>Basidiomycota</taxon>
        <taxon>Agaricomycotina</taxon>
        <taxon>Agaricomycetes</taxon>
        <taxon>Agaricomycetidae</taxon>
        <taxon>Agaricales</taxon>
        <taxon>Marasmiineae</taxon>
        <taxon>Physalacriaceae</taxon>
        <taxon>Armillaria</taxon>
    </lineage>
</organism>
<evidence type="ECO:0000313" key="3">
    <source>
        <dbReference type="Proteomes" id="UP000219338"/>
    </source>
</evidence>
<feature type="region of interest" description="Disordered" evidence="1">
    <location>
        <begin position="89"/>
        <end position="110"/>
    </location>
</feature>